<comment type="similarity">
    <text evidence="1">Belongs to the BolA/IbaG family.</text>
</comment>
<dbReference type="OMA" id="CLGGFGK"/>
<keyword evidence="4" id="KW-1185">Reference proteome</keyword>
<dbReference type="Proteomes" id="UP000001429">
    <property type="component" value="Chromosome 1"/>
</dbReference>
<dbReference type="Pfam" id="PF01722">
    <property type="entry name" value="BolA"/>
    <property type="match status" value="1"/>
</dbReference>
<organism evidence="3 4">
    <name type="scientific">Candida albicans (strain WO-1)</name>
    <name type="common">Yeast</name>
    <dbReference type="NCBI Taxonomy" id="294748"/>
    <lineage>
        <taxon>Eukaryota</taxon>
        <taxon>Fungi</taxon>
        <taxon>Dikarya</taxon>
        <taxon>Ascomycota</taxon>
        <taxon>Saccharomycotina</taxon>
        <taxon>Pichiomycetes</taxon>
        <taxon>Debaryomycetaceae</taxon>
        <taxon>Candida/Lodderomyces clade</taxon>
        <taxon>Candida</taxon>
    </lineage>
</organism>
<gene>
    <name evidence="3" type="ORF">CAWG_00073</name>
</gene>
<dbReference type="PANTHER" id="PTHR46230">
    <property type="match status" value="1"/>
</dbReference>
<dbReference type="InterPro" id="IPR036065">
    <property type="entry name" value="BolA-like_sf"/>
</dbReference>
<accession>C4YFU7</accession>
<dbReference type="Gene3D" id="3.30.300.90">
    <property type="entry name" value="BolA-like"/>
    <property type="match status" value="1"/>
</dbReference>
<evidence type="ECO:0000313" key="3">
    <source>
        <dbReference type="EMBL" id="EEQ41886.1"/>
    </source>
</evidence>
<dbReference type="PIRSF" id="PIRSF003113">
    <property type="entry name" value="BolA"/>
    <property type="match status" value="1"/>
</dbReference>
<dbReference type="GO" id="GO:0005759">
    <property type="term" value="C:mitochondrial matrix"/>
    <property type="evidence" value="ECO:0007669"/>
    <property type="project" value="TreeGrafter"/>
</dbReference>
<reference evidence="3 4" key="1">
    <citation type="journal article" date="2009" name="Nature">
        <title>Evolution of pathogenicity and sexual reproduction in eight Candida genomes.</title>
        <authorList>
            <person name="Butler G."/>
            <person name="Rasmussen M.D."/>
            <person name="Lin M.F."/>
            <person name="Santos M.A."/>
            <person name="Sakthikumar S."/>
            <person name="Munro C.A."/>
            <person name="Rheinbay E."/>
            <person name="Grabherr M."/>
            <person name="Forche A."/>
            <person name="Reedy J.L."/>
            <person name="Agrafioti I."/>
            <person name="Arnaud M.B."/>
            <person name="Bates S."/>
            <person name="Brown A.J."/>
            <person name="Brunke S."/>
            <person name="Costanzo M.C."/>
            <person name="Fitzpatrick D.A."/>
            <person name="de Groot P.W."/>
            <person name="Harris D."/>
            <person name="Hoyer L.L."/>
            <person name="Hube B."/>
            <person name="Klis F.M."/>
            <person name="Kodira C."/>
            <person name="Lennard N."/>
            <person name="Logue M.E."/>
            <person name="Martin R."/>
            <person name="Neiman A.M."/>
            <person name="Nikolaou E."/>
            <person name="Quail M.A."/>
            <person name="Quinn J."/>
            <person name="Santos M.C."/>
            <person name="Schmitzberger F.F."/>
            <person name="Sherlock G."/>
            <person name="Shah P."/>
            <person name="Silverstein K.A."/>
            <person name="Skrzypek M.S."/>
            <person name="Soll D."/>
            <person name="Staggs R."/>
            <person name="Stansfield I."/>
            <person name="Stumpf M.P."/>
            <person name="Sudbery P.E."/>
            <person name="Srikantha T."/>
            <person name="Zeng Q."/>
            <person name="Berman J."/>
            <person name="Berriman M."/>
            <person name="Heitman J."/>
            <person name="Gow N.A."/>
            <person name="Lorenz M.C."/>
            <person name="Birren B.W."/>
            <person name="Kellis M."/>
            <person name="Cuomo C.A."/>
        </authorList>
    </citation>
    <scope>NUCLEOTIDE SEQUENCE [LARGE SCALE GENOMIC DNA]</scope>
    <source>
        <strain evidence="3 4">WO-1</strain>
    </source>
</reference>
<dbReference type="AlphaFoldDB" id="C4YFU7"/>
<dbReference type="PaxDb" id="5476-C4YFU7"/>
<dbReference type="VEuPathDB" id="FungiDB:CAWG_00073"/>
<feature type="region of interest" description="Disordered" evidence="2">
    <location>
        <begin position="1"/>
        <end position="26"/>
    </location>
</feature>
<dbReference type="OrthoDB" id="411584at2759"/>
<sequence>MLRSFIRRMSSAKPPQISHSETPGPIESSIISKITNEFKPLYFKIDNDSHKHAHHAGIRGAKNKTESHFRLEIVSDVFEGKSLPARHRLVYSLLANELKNDGVHALQMKTKTPEEINKTQN</sequence>
<name>C4YFU7_CANAW</name>
<dbReference type="PANTHER" id="PTHR46230:SF7">
    <property type="entry name" value="BOLA-LIKE PROTEIN 1"/>
    <property type="match status" value="1"/>
</dbReference>
<protein>
    <submittedName>
        <fullName evidence="3">Uncharacterized protein</fullName>
    </submittedName>
</protein>
<proteinExistence type="inferred from homology"/>
<dbReference type="EMBL" id="CH672346">
    <property type="protein sequence ID" value="EEQ41886.1"/>
    <property type="molecule type" value="Genomic_DNA"/>
</dbReference>
<dbReference type="HOGENOM" id="CLU_109462_2_0_1"/>
<dbReference type="SUPFAM" id="SSF82657">
    <property type="entry name" value="BolA-like"/>
    <property type="match status" value="1"/>
</dbReference>
<dbReference type="InterPro" id="IPR002634">
    <property type="entry name" value="BolA"/>
</dbReference>
<dbReference type="GO" id="GO:0044572">
    <property type="term" value="P:[4Fe-4S] cluster assembly"/>
    <property type="evidence" value="ECO:0007669"/>
    <property type="project" value="TreeGrafter"/>
</dbReference>
<evidence type="ECO:0000256" key="2">
    <source>
        <dbReference type="SAM" id="MobiDB-lite"/>
    </source>
</evidence>
<evidence type="ECO:0000313" key="4">
    <source>
        <dbReference type="Proteomes" id="UP000001429"/>
    </source>
</evidence>
<evidence type="ECO:0000256" key="1">
    <source>
        <dbReference type="RuleBase" id="RU003860"/>
    </source>
</evidence>